<dbReference type="AlphaFoldDB" id="A0A1X7S265"/>
<dbReference type="EMBL" id="LT853700">
    <property type="protein sequence ID" value="SMQ53768.1"/>
    <property type="molecule type" value="Genomic_DNA"/>
</dbReference>
<keyword evidence="2" id="KW-1185">Reference proteome</keyword>
<proteinExistence type="predicted"/>
<evidence type="ECO:0000313" key="2">
    <source>
        <dbReference type="Proteomes" id="UP000215127"/>
    </source>
</evidence>
<dbReference type="Proteomes" id="UP000215127">
    <property type="component" value="Chromosome 9"/>
</dbReference>
<evidence type="ECO:0000313" key="1">
    <source>
        <dbReference type="EMBL" id="SMQ53768.1"/>
    </source>
</evidence>
<accession>A0A1X7S265</accession>
<name>A0A1X7S265_ZYMT9</name>
<organism evidence="1 2">
    <name type="scientific">Zymoseptoria tritici (strain ST99CH_3D7)</name>
    <dbReference type="NCBI Taxonomy" id="1276538"/>
    <lineage>
        <taxon>Eukaryota</taxon>
        <taxon>Fungi</taxon>
        <taxon>Dikarya</taxon>
        <taxon>Ascomycota</taxon>
        <taxon>Pezizomycotina</taxon>
        <taxon>Dothideomycetes</taxon>
        <taxon>Dothideomycetidae</taxon>
        <taxon>Mycosphaerellales</taxon>
        <taxon>Mycosphaerellaceae</taxon>
        <taxon>Zymoseptoria</taxon>
    </lineage>
</organism>
<sequence length="94" mass="10244">MPLVPLARPLVTYFTNALLHTASLLVWIYHSLPSVTVPSNIIPSSSSGGVPLTTFHVLVEVYSELARMWTWQPDVVGCTRAEFAAILPLVRGAV</sequence>
<gene>
    <name evidence="1" type="ORF">ZT3D7_G8922</name>
</gene>
<reference evidence="1 2" key="1">
    <citation type="submission" date="2016-06" db="EMBL/GenBank/DDBJ databases">
        <authorList>
            <person name="Kjaerup R.B."/>
            <person name="Dalgaard T.S."/>
            <person name="Juul-Madsen H.R."/>
        </authorList>
    </citation>
    <scope>NUCLEOTIDE SEQUENCE [LARGE SCALE GENOMIC DNA]</scope>
</reference>
<protein>
    <submittedName>
        <fullName evidence="1">Uncharacterized protein</fullName>
    </submittedName>
</protein>